<sequence length="169" mass="18747">MKVVEKAAVTCTMTSAGDWVRVRVSFGDRVYHAAGAIINLDQSKAKLVLESTDRNRVQVVSRKGSERIEEVACDKIVFDLDNRKAEIVGAKTIKLPDRIGRILIKGDTKIPDSDILDKVAFLRPGEPVSYPRLEEARKNLAGFDARVTVMEGDPGDVFKDIEITMKESD</sequence>
<reference evidence="2" key="1">
    <citation type="submission" date="2017-06" db="EMBL/GenBank/DDBJ databases">
        <title>Genome analysis of Fimbriiglobus ruber SP5, the first member of the order Planctomycetales with confirmed chitinolytic capability.</title>
        <authorList>
            <person name="Ravin N.V."/>
            <person name="Rakitin A.L."/>
            <person name="Ivanova A.A."/>
            <person name="Beletsky A.V."/>
            <person name="Kulichevskaya I.S."/>
            <person name="Mardanov A.V."/>
            <person name="Dedysh S.N."/>
        </authorList>
    </citation>
    <scope>NUCLEOTIDE SEQUENCE [LARGE SCALE GENOMIC DNA]</scope>
    <source>
        <strain evidence="2">SP5</strain>
    </source>
</reference>
<keyword evidence="2" id="KW-1185">Reference proteome</keyword>
<dbReference type="AlphaFoldDB" id="A0A225E035"/>
<name>A0A225E035_9BACT</name>
<protein>
    <submittedName>
        <fullName evidence="1">Uncharacterized protein</fullName>
    </submittedName>
</protein>
<dbReference type="Proteomes" id="UP000214646">
    <property type="component" value="Unassembled WGS sequence"/>
</dbReference>
<proteinExistence type="predicted"/>
<accession>A0A225E035</accession>
<evidence type="ECO:0000313" key="1">
    <source>
        <dbReference type="EMBL" id="OWK42005.1"/>
    </source>
</evidence>
<comment type="caution">
    <text evidence="1">The sequence shown here is derived from an EMBL/GenBank/DDBJ whole genome shotgun (WGS) entry which is preliminary data.</text>
</comment>
<organism evidence="1 2">
    <name type="scientific">Fimbriiglobus ruber</name>
    <dbReference type="NCBI Taxonomy" id="1908690"/>
    <lineage>
        <taxon>Bacteria</taxon>
        <taxon>Pseudomonadati</taxon>
        <taxon>Planctomycetota</taxon>
        <taxon>Planctomycetia</taxon>
        <taxon>Gemmatales</taxon>
        <taxon>Gemmataceae</taxon>
        <taxon>Fimbriiglobus</taxon>
    </lineage>
</organism>
<dbReference type="EMBL" id="NIDE01000005">
    <property type="protein sequence ID" value="OWK42005.1"/>
    <property type="molecule type" value="Genomic_DNA"/>
</dbReference>
<gene>
    <name evidence="1" type="ORF">FRUB_04083</name>
</gene>
<evidence type="ECO:0000313" key="2">
    <source>
        <dbReference type="Proteomes" id="UP000214646"/>
    </source>
</evidence>